<accession>A0A381PLP3</accession>
<sequence length="138" mass="14380">MAFSITNKTTMQESRESNKIDIIEKTTKIVGDIVSKADFRIDGNVEGTIITTGKVVVGEEGIVSGKITCTNSDIAGLIKGAIDVSGTLSLKSSAKIEGDVIAEKLAVETGATVDASISMKGSKKMTALPSSEKQEKTA</sequence>
<dbReference type="EMBL" id="UINC01000998">
    <property type="protein sequence ID" value="SUZ66969.1"/>
    <property type="molecule type" value="Genomic_DNA"/>
</dbReference>
<name>A0A381PLP3_9ZZZZ</name>
<gene>
    <name evidence="1" type="ORF">METZ01_LOCUS19823</name>
</gene>
<reference evidence="1" key="1">
    <citation type="submission" date="2018-05" db="EMBL/GenBank/DDBJ databases">
        <authorList>
            <person name="Lanie J.A."/>
            <person name="Ng W.-L."/>
            <person name="Kazmierczak K.M."/>
            <person name="Andrzejewski T.M."/>
            <person name="Davidsen T.M."/>
            <person name="Wayne K.J."/>
            <person name="Tettelin H."/>
            <person name="Glass J.I."/>
            <person name="Rusch D."/>
            <person name="Podicherti R."/>
            <person name="Tsui H.-C.T."/>
            <person name="Winkler M.E."/>
        </authorList>
    </citation>
    <scope>NUCLEOTIDE SEQUENCE</scope>
</reference>
<dbReference type="AlphaFoldDB" id="A0A381PLP3"/>
<evidence type="ECO:0000313" key="1">
    <source>
        <dbReference type="EMBL" id="SUZ66969.1"/>
    </source>
</evidence>
<organism evidence="1">
    <name type="scientific">marine metagenome</name>
    <dbReference type="NCBI Taxonomy" id="408172"/>
    <lineage>
        <taxon>unclassified sequences</taxon>
        <taxon>metagenomes</taxon>
        <taxon>ecological metagenomes</taxon>
    </lineage>
</organism>
<evidence type="ECO:0008006" key="2">
    <source>
        <dbReference type="Google" id="ProtNLM"/>
    </source>
</evidence>
<dbReference type="InterPro" id="IPR007607">
    <property type="entry name" value="BacA/B"/>
</dbReference>
<proteinExistence type="predicted"/>
<dbReference type="PANTHER" id="PTHR35024">
    <property type="entry name" value="HYPOTHETICAL CYTOSOLIC PROTEIN"/>
    <property type="match status" value="1"/>
</dbReference>
<dbReference type="PANTHER" id="PTHR35024:SF4">
    <property type="entry name" value="POLYMER-FORMING CYTOSKELETAL PROTEIN"/>
    <property type="match status" value="1"/>
</dbReference>
<protein>
    <recommendedName>
        <fullName evidence="2">Cell shape determination protein CcmA</fullName>
    </recommendedName>
</protein>
<dbReference type="Pfam" id="PF04519">
    <property type="entry name" value="Bactofilin"/>
    <property type="match status" value="1"/>
</dbReference>